<proteinExistence type="predicted"/>
<feature type="chain" id="PRO_5045188084" description="Lipoprotein" evidence="1">
    <location>
        <begin position="24"/>
        <end position="434"/>
    </location>
</feature>
<evidence type="ECO:0000313" key="2">
    <source>
        <dbReference type="EMBL" id="SET44118.1"/>
    </source>
</evidence>
<evidence type="ECO:0000313" key="3">
    <source>
        <dbReference type="Proteomes" id="UP000183760"/>
    </source>
</evidence>
<reference evidence="2 3" key="1">
    <citation type="submission" date="2016-10" db="EMBL/GenBank/DDBJ databases">
        <authorList>
            <person name="Varghese N."/>
            <person name="Submissions S."/>
        </authorList>
    </citation>
    <scope>NUCLEOTIDE SEQUENCE [LARGE SCALE GENOMIC DNA]</scope>
    <source>
        <strain evidence="2 3">DSM 16525</strain>
    </source>
</reference>
<protein>
    <recommendedName>
        <fullName evidence="4">Lipoprotein</fullName>
    </recommendedName>
</protein>
<dbReference type="EMBL" id="FOIB01000002">
    <property type="protein sequence ID" value="SET44118.1"/>
    <property type="molecule type" value="Genomic_DNA"/>
</dbReference>
<accession>A0ABY1C039</accession>
<evidence type="ECO:0008006" key="4">
    <source>
        <dbReference type="Google" id="ProtNLM"/>
    </source>
</evidence>
<keyword evidence="1" id="KW-0732">Signal</keyword>
<gene>
    <name evidence="2" type="ORF">SAMN05443572_102287</name>
</gene>
<name>A0ABY1C039_MYXFU</name>
<organism evidence="2 3">
    <name type="scientific">Myxococcus fulvus</name>
    <dbReference type="NCBI Taxonomy" id="33"/>
    <lineage>
        <taxon>Bacteria</taxon>
        <taxon>Pseudomonadati</taxon>
        <taxon>Myxococcota</taxon>
        <taxon>Myxococcia</taxon>
        <taxon>Myxococcales</taxon>
        <taxon>Cystobacterineae</taxon>
        <taxon>Myxococcaceae</taxon>
        <taxon>Myxococcus</taxon>
    </lineage>
</organism>
<keyword evidence="3" id="KW-1185">Reference proteome</keyword>
<dbReference type="RefSeq" id="WP_143097002.1">
    <property type="nucleotide sequence ID" value="NZ_BJXR01000016.1"/>
</dbReference>
<dbReference type="Proteomes" id="UP000183760">
    <property type="component" value="Unassembled WGS sequence"/>
</dbReference>
<evidence type="ECO:0000256" key="1">
    <source>
        <dbReference type="SAM" id="SignalP"/>
    </source>
</evidence>
<comment type="caution">
    <text evidence="2">The sequence shown here is derived from an EMBL/GenBank/DDBJ whole genome shotgun (WGS) entry which is preliminary data.</text>
</comment>
<feature type="signal peptide" evidence="1">
    <location>
        <begin position="1"/>
        <end position="23"/>
    </location>
</feature>
<sequence length="434" mass="46380">MRTRVLVALFVASVVAVHEEARAAESFAGELTWAQHVTGPSEETGRIASTRDGGFISFVNFTGTVDLGTGPIQAPGGPESRGLALVRHSPQGQKSLLRVISHWFALHLATDAAGNIIILGGPAGAITSNLFSDDPHLMKLDTLGRLQWLRPIRQAELSVYLLVTDRAGNIGVGGYTLGPDNSSRLTFIQYDGEGVKQWTFVDVNTVQSVGRAATVDSEGAIYVAGDAKGPISVVEPYLIKLSVTGQPQWRRRLDGAVGFALGVATHGNRVVVVGTFAETFTFAAKEHTSTPNLGINQDAFVAAWTRDGEERWAWNFGFDIDGVAMDQNDGVTVIGGYQGFSPDTAALGVPDGNETSAANVYVAKLDRIYGSWRWVRTFPGGQDRGSPGVDEGSVAVTRDGRPAVMGRFHDTLRVGSQTWTASGLSDLFQFGFEP</sequence>